<dbReference type="InterPro" id="IPR018301">
    <property type="entry name" value="ArAA_hydroxylase_Fe/CU_BS"/>
</dbReference>
<proteinExistence type="inferred from homology"/>
<evidence type="ECO:0000256" key="3">
    <source>
        <dbReference type="ARBA" id="ARBA00022723"/>
    </source>
</evidence>
<evidence type="ECO:0000259" key="10">
    <source>
        <dbReference type="PROSITE" id="PS51410"/>
    </source>
</evidence>
<dbReference type="PANTHER" id="PTHR11473:SF15">
    <property type="entry name" value="TYROSINE 3-MONOOXYGENASE"/>
    <property type="match status" value="1"/>
</dbReference>
<name>A0A7E6F3P1_9MOLL</name>
<dbReference type="Proteomes" id="UP000515154">
    <property type="component" value="Linkage group LG9"/>
</dbReference>
<comment type="similarity">
    <text evidence="2">Belongs to the biopterin-dependent aromatic amino acid hydroxylase family.</text>
</comment>
<gene>
    <name evidence="12" type="primary">LOC115215438</name>
</gene>
<accession>A0A7E6F3P1</accession>
<feature type="binding site" evidence="7">
    <location>
        <position position="383"/>
    </location>
    <ligand>
        <name>Fe cation</name>
        <dbReference type="ChEBI" id="CHEBI:24875"/>
    </ligand>
</feature>
<dbReference type="GO" id="GO:0005737">
    <property type="term" value="C:cytoplasm"/>
    <property type="evidence" value="ECO:0007669"/>
    <property type="project" value="TreeGrafter"/>
</dbReference>
<dbReference type="InterPro" id="IPR036329">
    <property type="entry name" value="Aro-AA_hydroxylase_C_sf"/>
</dbReference>
<evidence type="ECO:0000256" key="9">
    <source>
        <dbReference type="SAM" id="MobiDB-lite"/>
    </source>
</evidence>
<protein>
    <submittedName>
        <fullName evidence="12">Tryptophan 5-hydroxylase 1</fullName>
    </submittedName>
</protein>
<evidence type="ECO:0000256" key="1">
    <source>
        <dbReference type="ARBA" id="ARBA00001954"/>
    </source>
</evidence>
<dbReference type="Pfam" id="PF00351">
    <property type="entry name" value="Biopterin_H"/>
    <property type="match status" value="1"/>
</dbReference>
<keyword evidence="3 7" id="KW-0479">Metal-binding</keyword>
<dbReference type="InterPro" id="IPR045865">
    <property type="entry name" value="ACT-like_dom_sf"/>
</dbReference>
<dbReference type="GO" id="GO:0030424">
    <property type="term" value="C:axon"/>
    <property type="evidence" value="ECO:0007669"/>
    <property type="project" value="TreeGrafter"/>
</dbReference>
<feature type="domain" description="Biopterin-dependent aromatic amino acid hydroxylase family profile" evidence="10">
    <location>
        <begin position="203"/>
        <end position="550"/>
    </location>
</feature>
<organism evidence="11 12">
    <name type="scientific">Octopus sinensis</name>
    <name type="common">East Asian common octopus</name>
    <dbReference type="NCBI Taxonomy" id="2607531"/>
    <lineage>
        <taxon>Eukaryota</taxon>
        <taxon>Metazoa</taxon>
        <taxon>Spiralia</taxon>
        <taxon>Lophotrochozoa</taxon>
        <taxon>Mollusca</taxon>
        <taxon>Cephalopoda</taxon>
        <taxon>Coleoidea</taxon>
        <taxon>Octopodiformes</taxon>
        <taxon>Octopoda</taxon>
        <taxon>Incirrata</taxon>
        <taxon>Octopodidae</taxon>
        <taxon>Octopus</taxon>
    </lineage>
</organism>
<evidence type="ECO:0000256" key="7">
    <source>
        <dbReference type="PIRSR" id="PIRSR000336-1"/>
    </source>
</evidence>
<dbReference type="SUPFAM" id="SSF55021">
    <property type="entry name" value="ACT-like"/>
    <property type="match status" value="1"/>
</dbReference>
<keyword evidence="5 7" id="KW-0408">Iron</keyword>
<evidence type="ECO:0000256" key="6">
    <source>
        <dbReference type="ARBA" id="ARBA00023033"/>
    </source>
</evidence>
<feature type="compositionally biased region" description="Polar residues" evidence="9">
    <location>
        <begin position="26"/>
        <end position="35"/>
    </location>
</feature>
<evidence type="ECO:0000256" key="2">
    <source>
        <dbReference type="ARBA" id="ARBA00009712"/>
    </source>
</evidence>
<evidence type="ECO:0000256" key="8">
    <source>
        <dbReference type="PIRSR" id="PIRSR601273-2"/>
    </source>
</evidence>
<dbReference type="InterPro" id="IPR019773">
    <property type="entry name" value="Tyrosine_3-monooxygenase-like"/>
</dbReference>
<feature type="binding site" evidence="7">
    <location>
        <position position="388"/>
    </location>
    <ligand>
        <name>Fe cation</name>
        <dbReference type="ChEBI" id="CHEBI:24875"/>
    </ligand>
</feature>
<evidence type="ECO:0000256" key="5">
    <source>
        <dbReference type="ARBA" id="ARBA00023004"/>
    </source>
</evidence>
<feature type="region of interest" description="Disordered" evidence="9">
    <location>
        <begin position="1"/>
        <end position="35"/>
    </location>
</feature>
<sequence length="558" mass="64588">MSGQSKRYVWTVQKGDGRKSRELDSMQRSSDSKPNFSKIPMCHKIYRNCGERLSFSVRVYIFEVCPLLKKAFHKHGGNWRRKSLIEDARFETVTNAEFERSEERRLGECISEETEQFNGEGKSRLEVETARVSLLVILKEQMTSLADIMKVFESTKLQVMHIETRVSKQAGSKFDVFIQCMGKKVSINQCIELLDKNSKVHSTTILDESAKEKVREIWYPKHISDLDSCTHLLTKFEPELDSDHPGFTDKEYRRRRKLIADMAFTYRHNMSIPRVEYSEDEIKTWKHVYVNIKNLFPTHACSKHRHFFDLLEKKGIYSENFIPQLEDVSNFLKQQTGFQLRPVAGLLSARDFLSSLAFRVFQCTQYIRHGSKPDHTPEPDCVHELLGHVPMLADPEFAEFSQELGLASIGTSDEDIEKFATLYWFTVEFGLVKEPCGIRAYGAATLSSYGELEHALSNNCEKKIFETGTASLQEYDDNDLQPIYFVAESFEDMKDKMRKYVAQIKRPYEFHYNAFTQSLVELKDKQSLQSVMRVIKGNVDCVQKALKHLDVRTVQVTA</sequence>
<dbReference type="GO" id="GO:0009072">
    <property type="term" value="P:aromatic amino acid metabolic process"/>
    <property type="evidence" value="ECO:0007669"/>
    <property type="project" value="InterPro"/>
</dbReference>
<dbReference type="GO" id="GO:0004511">
    <property type="term" value="F:tyrosine 3-monooxygenase activity"/>
    <property type="evidence" value="ECO:0007669"/>
    <property type="project" value="TreeGrafter"/>
</dbReference>
<dbReference type="PRINTS" id="PR00372">
    <property type="entry name" value="FYWHYDRXLASE"/>
</dbReference>
<dbReference type="GO" id="GO:0043204">
    <property type="term" value="C:perikaryon"/>
    <property type="evidence" value="ECO:0007669"/>
    <property type="project" value="TreeGrafter"/>
</dbReference>
<dbReference type="GO" id="GO:0005506">
    <property type="term" value="F:iron ion binding"/>
    <property type="evidence" value="ECO:0007669"/>
    <property type="project" value="InterPro"/>
</dbReference>
<dbReference type="InterPro" id="IPR019774">
    <property type="entry name" value="Aromatic-AA_hydroxylase_C"/>
</dbReference>
<evidence type="ECO:0000256" key="4">
    <source>
        <dbReference type="ARBA" id="ARBA00023002"/>
    </source>
</evidence>
<keyword evidence="6" id="KW-0503">Monooxygenase</keyword>
<keyword evidence="11" id="KW-1185">Reference proteome</keyword>
<dbReference type="InterPro" id="IPR001273">
    <property type="entry name" value="ArAA_hydroxylase"/>
</dbReference>
<evidence type="ECO:0000313" key="11">
    <source>
        <dbReference type="Proteomes" id="UP000515154"/>
    </source>
</evidence>
<dbReference type="AlphaFoldDB" id="A0A7E6F3P1"/>
<feature type="compositionally biased region" description="Basic and acidic residues" evidence="9">
    <location>
        <begin position="15"/>
        <end position="25"/>
    </location>
</feature>
<dbReference type="PROSITE" id="PS51410">
    <property type="entry name" value="BH4_AAA_HYDROXYL_2"/>
    <property type="match status" value="1"/>
</dbReference>
<dbReference type="PROSITE" id="PS00367">
    <property type="entry name" value="BH4_AAA_HYDROXYL_1"/>
    <property type="match status" value="1"/>
</dbReference>
<dbReference type="PIRSF" id="PIRSF000336">
    <property type="entry name" value="TH"/>
    <property type="match status" value="1"/>
</dbReference>
<dbReference type="FunFam" id="1.10.800.10:FF:000004">
    <property type="entry name" value="Tyrosine 3-monooxygenase"/>
    <property type="match status" value="1"/>
</dbReference>
<dbReference type="RefSeq" id="XP_036361567.1">
    <property type="nucleotide sequence ID" value="XM_036505674.1"/>
</dbReference>
<dbReference type="PANTHER" id="PTHR11473">
    <property type="entry name" value="AROMATIC AMINO ACID HYDROXYLASE"/>
    <property type="match status" value="1"/>
</dbReference>
<keyword evidence="4" id="KW-0560">Oxidoreductase</keyword>
<comment type="cofactor">
    <cofactor evidence="1 8">
        <name>Fe(2+)</name>
        <dbReference type="ChEBI" id="CHEBI:29033"/>
    </cofactor>
</comment>
<dbReference type="KEGG" id="osn:115215438"/>
<dbReference type="InterPro" id="IPR036951">
    <property type="entry name" value="ArAA_hydroxylase_sf"/>
</dbReference>
<feature type="binding site" evidence="7">
    <location>
        <position position="428"/>
    </location>
    <ligand>
        <name>Fe cation</name>
        <dbReference type="ChEBI" id="CHEBI:24875"/>
    </ligand>
</feature>
<dbReference type="GO" id="GO:0046189">
    <property type="term" value="P:phenol-containing compound biosynthetic process"/>
    <property type="evidence" value="ECO:0007669"/>
    <property type="project" value="UniProtKB-ARBA"/>
</dbReference>
<reference evidence="12" key="1">
    <citation type="submission" date="2025-08" db="UniProtKB">
        <authorList>
            <consortium name="RefSeq"/>
        </authorList>
    </citation>
    <scope>IDENTIFICATION</scope>
</reference>
<dbReference type="Gene3D" id="1.10.800.10">
    <property type="entry name" value="Aromatic amino acid hydroxylase"/>
    <property type="match status" value="1"/>
</dbReference>
<dbReference type="SUPFAM" id="SSF56534">
    <property type="entry name" value="Aromatic aminoacid monoxygenases, catalytic and oligomerization domains"/>
    <property type="match status" value="1"/>
</dbReference>
<evidence type="ECO:0000313" key="12">
    <source>
        <dbReference type="RefSeq" id="XP_036361567.1"/>
    </source>
</evidence>